<dbReference type="AlphaFoldDB" id="A0A1G6L3M9"/>
<dbReference type="InterPro" id="IPR037018">
    <property type="entry name" value="GH65_N"/>
</dbReference>
<dbReference type="STRING" id="28234.SAMN04488588_0999"/>
<name>A0A1G6L3M9_9BACT</name>
<feature type="binding site" evidence="5">
    <location>
        <begin position="339"/>
        <end position="340"/>
    </location>
    <ligand>
        <name>substrate</name>
    </ligand>
</feature>
<dbReference type="PIRSF" id="PIRSF036289">
    <property type="entry name" value="Glycosyl_hydrolase_malt_phosph"/>
    <property type="match status" value="1"/>
</dbReference>
<evidence type="ECO:0000256" key="5">
    <source>
        <dbReference type="PIRSR" id="PIRSR036289-51"/>
    </source>
</evidence>
<dbReference type="GO" id="GO:0005975">
    <property type="term" value="P:carbohydrate metabolic process"/>
    <property type="evidence" value="ECO:0007669"/>
    <property type="project" value="InterPro"/>
</dbReference>
<evidence type="ECO:0000313" key="9">
    <source>
        <dbReference type="EMBL" id="SDC37930.1"/>
    </source>
</evidence>
<reference evidence="9 10" key="1">
    <citation type="submission" date="2016-10" db="EMBL/GenBank/DDBJ databases">
        <authorList>
            <person name="de Groot N.N."/>
        </authorList>
    </citation>
    <scope>NUCLEOTIDE SEQUENCE [LARGE SCALE GENOMIC DNA]</scope>
    <source>
        <strain evidence="9 10">WG14</strain>
    </source>
</reference>
<dbReference type="InterPro" id="IPR008928">
    <property type="entry name" value="6-hairpin_glycosidase_sf"/>
</dbReference>
<dbReference type="SUPFAM" id="SSF74650">
    <property type="entry name" value="Galactose mutarotase-like"/>
    <property type="match status" value="1"/>
</dbReference>
<dbReference type="Gene3D" id="1.50.10.10">
    <property type="match status" value="1"/>
</dbReference>
<dbReference type="EMBL" id="FMYV01000003">
    <property type="protein sequence ID" value="SDC37930.1"/>
    <property type="molecule type" value="Genomic_DNA"/>
</dbReference>
<dbReference type="Proteomes" id="UP000199322">
    <property type="component" value="Unassembled WGS sequence"/>
</dbReference>
<keyword evidence="10" id="KW-1185">Reference proteome</keyword>
<dbReference type="Pfam" id="PF03633">
    <property type="entry name" value="Glyco_hydro_65C"/>
    <property type="match status" value="1"/>
</dbReference>
<evidence type="ECO:0000259" key="7">
    <source>
        <dbReference type="Pfam" id="PF03633"/>
    </source>
</evidence>
<dbReference type="InterPro" id="IPR005194">
    <property type="entry name" value="Glyco_hydro_65_C"/>
</dbReference>
<proteinExistence type="inferred from homology"/>
<evidence type="ECO:0000256" key="4">
    <source>
        <dbReference type="PIRSR" id="PIRSR036289-50"/>
    </source>
</evidence>
<organism evidence="9 10">
    <name type="scientific">Geotoga petraea</name>
    <dbReference type="NCBI Taxonomy" id="28234"/>
    <lineage>
        <taxon>Bacteria</taxon>
        <taxon>Thermotogati</taxon>
        <taxon>Thermotogota</taxon>
        <taxon>Thermotogae</taxon>
        <taxon>Petrotogales</taxon>
        <taxon>Petrotogaceae</taxon>
        <taxon>Geotoga</taxon>
    </lineage>
</organism>
<sequence>MNDSWYIVQNEFLKDNFGKYETVFTLANGYRGYRGINEFSEKNEKGNFIAGIYDKSEAQVNEIVNNPDNLTLNIYVDYEILKIDESNILNFKRTLDMKSAKLITNITFETKKGKQIKVEAERFVSKNNFHRTGLKYKITPLNFSGKITLENIIDGSTTNSIFDPINRVKHYNIIKTMDLSPGMLMLTKTRDKGILVCEATTIKAQNNGQNILKSRNYRKVGQTIQETYEFLCEKDSTYIIEKFNSTFSSRETKNPELMAQKDLREFFYNSYDQEFELHKKEWEKIWNKIDIKIEGDEEAQKGIRFNIFQLTSSANEKDDTVSIPAKGLHGEGYKGHIFWDTEIFMLPFFIYTSPETAKSLLLYRYNTLKGARKNAQINGYKGAQFPWEAADKGIEETPKWGIDYVGNPVRIWTGDEEYHISADIALSFWEYYRTVQDESFLLDYGVEIFFDTAKFWKSRLEYNSKTGSYEINKIIGPDEFHEHVNNNFYTNYLAKWNLKKAYDLSNWLKERHKNKYDELCVLLGLNDNDFLEFLELSKKIYLPKKENSNLIEQFEGYFNLKDIVITEWDNNGMPLWPKNIELDKLGETQLIKQPDVIMLMLILQEEFDKKTKKINYDYYEKRTMHKSSLSPSMYSIMGLKVGDTHNAYKYFMKTIMTDLEDNQGNSNAGLHAASTGGSWQSAVMGFGGLSVDIDNILNFDPWIPDKWESLSYKINWKGKDLNIKVKSKSIEFLSEKDLIIKVQSKKYNLIKGQKKEIELS</sequence>
<dbReference type="GO" id="GO:0016757">
    <property type="term" value="F:glycosyltransferase activity"/>
    <property type="evidence" value="ECO:0007669"/>
    <property type="project" value="UniProtKB-KW"/>
</dbReference>
<evidence type="ECO:0000313" key="10">
    <source>
        <dbReference type="Proteomes" id="UP000199322"/>
    </source>
</evidence>
<feature type="domain" description="Glycoside hydrolase family 65 central catalytic" evidence="6">
    <location>
        <begin position="304"/>
        <end position="680"/>
    </location>
</feature>
<feature type="domain" description="Glycoside hydrolase family 65 N-terminal" evidence="8">
    <location>
        <begin position="9"/>
        <end position="250"/>
    </location>
</feature>
<comment type="similarity">
    <text evidence="1">Belongs to the glycosyl hydrolase 65 family.</text>
</comment>
<keyword evidence="3" id="KW-0808">Transferase</keyword>
<dbReference type="RefSeq" id="WP_091403290.1">
    <property type="nucleotide sequence ID" value="NZ_FMYV01000003.1"/>
</dbReference>
<evidence type="ECO:0000256" key="2">
    <source>
        <dbReference type="ARBA" id="ARBA00022676"/>
    </source>
</evidence>
<dbReference type="Pfam" id="PF03636">
    <property type="entry name" value="Glyco_hydro_65N"/>
    <property type="match status" value="1"/>
</dbReference>
<dbReference type="PANTHER" id="PTHR11051">
    <property type="entry name" value="GLYCOSYL HYDROLASE-RELATED"/>
    <property type="match status" value="1"/>
</dbReference>
<feature type="domain" description="Glycoside hydrolase family 65 C-terminal" evidence="7">
    <location>
        <begin position="694"/>
        <end position="747"/>
    </location>
</feature>
<dbReference type="SUPFAM" id="SSF48208">
    <property type="entry name" value="Six-hairpin glycosidases"/>
    <property type="match status" value="1"/>
</dbReference>
<gene>
    <name evidence="9" type="ORF">SAMN04488588_0999</name>
</gene>
<dbReference type="InterPro" id="IPR017045">
    <property type="entry name" value="Malt_Pase/Glycosyl_Hdrlase"/>
</dbReference>
<evidence type="ECO:0000259" key="8">
    <source>
        <dbReference type="Pfam" id="PF03636"/>
    </source>
</evidence>
<dbReference type="GO" id="GO:0030246">
    <property type="term" value="F:carbohydrate binding"/>
    <property type="evidence" value="ECO:0007669"/>
    <property type="project" value="InterPro"/>
</dbReference>
<dbReference type="InterPro" id="IPR005196">
    <property type="entry name" value="Glyco_hydro_65_N"/>
</dbReference>
<dbReference type="Gene3D" id="2.60.420.10">
    <property type="entry name" value="Maltose phosphorylase, domain 3"/>
    <property type="match status" value="1"/>
</dbReference>
<dbReference type="GO" id="GO:0004553">
    <property type="term" value="F:hydrolase activity, hydrolyzing O-glycosyl compounds"/>
    <property type="evidence" value="ECO:0007669"/>
    <property type="project" value="TreeGrafter"/>
</dbReference>
<feature type="binding site" evidence="5">
    <location>
        <begin position="592"/>
        <end position="593"/>
    </location>
    <ligand>
        <name>substrate</name>
    </ligand>
</feature>
<accession>A0A1G6L3M9</accession>
<feature type="active site" description="Proton donor" evidence="4">
    <location>
        <position position="479"/>
    </location>
</feature>
<evidence type="ECO:0000256" key="3">
    <source>
        <dbReference type="ARBA" id="ARBA00022679"/>
    </source>
</evidence>
<dbReference type="Pfam" id="PF03632">
    <property type="entry name" value="Glyco_hydro_65m"/>
    <property type="match status" value="1"/>
</dbReference>
<keyword evidence="2" id="KW-0328">Glycosyltransferase</keyword>
<dbReference type="InterPro" id="IPR012341">
    <property type="entry name" value="6hp_glycosidase-like_sf"/>
</dbReference>
<dbReference type="InterPro" id="IPR011013">
    <property type="entry name" value="Gal_mutarotase_sf_dom"/>
</dbReference>
<dbReference type="Gene3D" id="2.70.98.40">
    <property type="entry name" value="Glycoside hydrolase, family 65, N-terminal domain"/>
    <property type="match status" value="1"/>
</dbReference>
<dbReference type="PANTHER" id="PTHR11051:SF8">
    <property type="entry name" value="PROTEIN-GLUCOSYLGALACTOSYLHYDROXYLYSINE GLUCOSIDASE"/>
    <property type="match status" value="1"/>
</dbReference>
<dbReference type="InterPro" id="IPR005195">
    <property type="entry name" value="Glyco_hydro_65_M"/>
</dbReference>
<evidence type="ECO:0000256" key="1">
    <source>
        <dbReference type="ARBA" id="ARBA00006768"/>
    </source>
</evidence>
<evidence type="ECO:0000259" key="6">
    <source>
        <dbReference type="Pfam" id="PF03632"/>
    </source>
</evidence>
<protein>
    <submittedName>
        <fullName evidence="9">Kojibiose phosphorylase</fullName>
    </submittedName>
</protein>